<sequence>MSFPRIVSREEWTVEREKLLEQEKAVTRARDGLSAARRAMPVVPVEKTYTFTSPAGEVTLLDLFQGRRQLIVRHFMFDPKWEEGCVGCSMQADNVGDLSHMHARDTSFVMIARAPLEKIEAFKTRMGWAHIPWVSSFGSDFNYDFNVSMEKGELPAVSSFIREDDKIFHASSVFDRGGEVFINTYNYLDVTPLGRQEEELAHPWDWWRHHDKYDSAEAANPGENWWTGVDKFKTRQVRHDGPATAQQAEAGAQ</sequence>
<dbReference type="Proteomes" id="UP000070620">
    <property type="component" value="Unassembled WGS sequence"/>
</dbReference>
<dbReference type="InterPro" id="IPR036249">
    <property type="entry name" value="Thioredoxin-like_sf"/>
</dbReference>
<dbReference type="EMBL" id="LRQV01000006">
    <property type="protein sequence ID" value="KXK63413.1"/>
    <property type="molecule type" value="Genomic_DNA"/>
</dbReference>
<dbReference type="SUPFAM" id="SSF52833">
    <property type="entry name" value="Thioredoxin-like"/>
    <property type="match status" value="1"/>
</dbReference>
<dbReference type="OrthoDB" id="4721017at2"/>
<gene>
    <name evidence="1" type="ORF">AWW66_03640</name>
</gene>
<proteinExistence type="predicted"/>
<accession>A0A136PYH1</accession>
<comment type="caution">
    <text evidence="1">The sequence shown here is derived from an EMBL/GenBank/DDBJ whole genome shotgun (WGS) entry which is preliminary data.</text>
</comment>
<keyword evidence="2" id="KW-1185">Reference proteome</keyword>
<dbReference type="InterPro" id="IPR010296">
    <property type="entry name" value="DUF899_thioredox"/>
</dbReference>
<dbReference type="RefSeq" id="WP_067359863.1">
    <property type="nucleotide sequence ID" value="NZ_JBIUBN010000003.1"/>
</dbReference>
<evidence type="ECO:0000313" key="2">
    <source>
        <dbReference type="Proteomes" id="UP000070620"/>
    </source>
</evidence>
<evidence type="ECO:0008006" key="3">
    <source>
        <dbReference type="Google" id="ProtNLM"/>
    </source>
</evidence>
<organism evidence="1 2">
    <name type="scientific">Micromonospora rosaria</name>
    <dbReference type="NCBI Taxonomy" id="47874"/>
    <lineage>
        <taxon>Bacteria</taxon>
        <taxon>Bacillati</taxon>
        <taxon>Actinomycetota</taxon>
        <taxon>Actinomycetes</taxon>
        <taxon>Micromonosporales</taxon>
        <taxon>Micromonosporaceae</taxon>
        <taxon>Micromonospora</taxon>
    </lineage>
</organism>
<protein>
    <recommendedName>
        <fullName evidence="3">Thioredoxin</fullName>
    </recommendedName>
</protein>
<dbReference type="AlphaFoldDB" id="A0A136PYH1"/>
<name>A0A136PYH1_9ACTN</name>
<dbReference type="Pfam" id="PF05988">
    <property type="entry name" value="DUF899"/>
    <property type="match status" value="1"/>
</dbReference>
<reference evidence="1 2" key="1">
    <citation type="submission" date="2016-01" db="EMBL/GenBank/DDBJ databases">
        <title>Whole genome sequence and analysis of Micromonospora rosaria DSM 803, which can produce antibacterial substance rosamicin.</title>
        <authorList>
            <person name="Yang H."/>
            <person name="He X."/>
            <person name="Zhu D."/>
        </authorList>
    </citation>
    <scope>NUCLEOTIDE SEQUENCE [LARGE SCALE GENOMIC DNA]</scope>
    <source>
        <strain evidence="1 2">DSM 803</strain>
    </source>
</reference>
<evidence type="ECO:0000313" key="1">
    <source>
        <dbReference type="EMBL" id="KXK63413.1"/>
    </source>
</evidence>